<protein>
    <submittedName>
        <fullName evidence="1">Uncharacterized protein</fullName>
    </submittedName>
</protein>
<dbReference type="EMBL" id="JASBWV010000024">
    <property type="protein sequence ID" value="KAJ9119388.1"/>
    <property type="molecule type" value="Genomic_DNA"/>
</dbReference>
<name>A0ACC2X6Y3_9TREE</name>
<comment type="caution">
    <text evidence="1">The sequence shown here is derived from an EMBL/GenBank/DDBJ whole genome shotgun (WGS) entry which is preliminary data.</text>
</comment>
<dbReference type="Proteomes" id="UP001234202">
    <property type="component" value="Unassembled WGS sequence"/>
</dbReference>
<evidence type="ECO:0000313" key="2">
    <source>
        <dbReference type="Proteomes" id="UP001234202"/>
    </source>
</evidence>
<organism evidence="1 2">
    <name type="scientific">Naganishia onofrii</name>
    <dbReference type="NCBI Taxonomy" id="1851511"/>
    <lineage>
        <taxon>Eukaryota</taxon>
        <taxon>Fungi</taxon>
        <taxon>Dikarya</taxon>
        <taxon>Basidiomycota</taxon>
        <taxon>Agaricomycotina</taxon>
        <taxon>Tremellomycetes</taxon>
        <taxon>Filobasidiales</taxon>
        <taxon>Filobasidiaceae</taxon>
        <taxon>Naganishia</taxon>
    </lineage>
</organism>
<gene>
    <name evidence="1" type="ORF">QFC24_005621</name>
</gene>
<reference evidence="1" key="1">
    <citation type="submission" date="2023-04" db="EMBL/GenBank/DDBJ databases">
        <title>Draft Genome sequencing of Naganishia species isolated from polar environments using Oxford Nanopore Technology.</title>
        <authorList>
            <person name="Leo P."/>
            <person name="Venkateswaran K."/>
        </authorList>
    </citation>
    <scope>NUCLEOTIDE SEQUENCE</scope>
    <source>
        <strain evidence="1">DBVPG 5303</strain>
    </source>
</reference>
<proteinExistence type="predicted"/>
<sequence length="454" mass="49350">MAIPPPDLHTISESPLTSPGVDEQRQPQQQSTLFTMSPATSNTARFAQDPITNQSSAASSRSGRTRAGTPGEFDVNAAYVRALRDEQVPHPLAAILALTQLLEHSTATTLTGLLMELTQGRKKLVETQPSLGVRAGCQLFERFVGASGAGEDFPSHKRSLVEQGRMFCAVTAPECRHKIADLAVGFLRDDCVILTHSYSRTVMQALLRAHKQNKRIKVYVTEGRPQGMKTHQLLTQAGIPCTVILDTAVAYILERVDIVLVGTEAVVESGGLVSSIGTSQCALLAKAMGKPFYALAESYKFLRHYPLSQSDLPMPTNRGRHIPLEFDELEDEDDDEEVGASGGDGESLAGKLAGIASEWNPSSRRRGGTPSRLSRVNTTAPATPRRVSLLETPTSQDQTGAWTYEYRWEMTKEMEIKNPLVDITAPELIDLVITDLGAMSPTSVSQYLVALFSS</sequence>
<accession>A0ACC2X6Y3</accession>
<evidence type="ECO:0000313" key="1">
    <source>
        <dbReference type="EMBL" id="KAJ9119388.1"/>
    </source>
</evidence>
<keyword evidence="2" id="KW-1185">Reference proteome</keyword>